<dbReference type="EC" id="2.7.7.6" evidence="6 8"/>
<comment type="function">
    <text evidence="6 8">DNA-dependent RNA polymerase catalyzes the transcription of DNA into RNA using the four ribonucleoside triphosphates as substrates.</text>
</comment>
<dbReference type="Gene3D" id="2.40.270.10">
    <property type="entry name" value="DNA-directed RNA polymerase, subunit 2, domain 6"/>
    <property type="match status" value="2"/>
</dbReference>
<evidence type="ECO:0000256" key="4">
    <source>
        <dbReference type="ARBA" id="ARBA00023163"/>
    </source>
</evidence>
<dbReference type="Pfam" id="PF04561">
    <property type="entry name" value="RNA_pol_Rpb2_2"/>
    <property type="match status" value="2"/>
</dbReference>
<dbReference type="GO" id="GO:0003677">
    <property type="term" value="F:DNA binding"/>
    <property type="evidence" value="ECO:0007669"/>
    <property type="project" value="UniProtKB-UniRule"/>
</dbReference>
<keyword evidence="3 6" id="KW-0548">Nucleotidyltransferase</keyword>
<dbReference type="Gene3D" id="3.90.1100.10">
    <property type="match status" value="2"/>
</dbReference>
<keyword evidence="2 6" id="KW-0808">Transferase</keyword>
<keyword evidence="1 6" id="KW-0240">DNA-directed RNA polymerase</keyword>
<dbReference type="InterPro" id="IPR007641">
    <property type="entry name" value="RNA_pol_Rpb2_7"/>
</dbReference>
<dbReference type="Gene3D" id="3.90.1110.10">
    <property type="entry name" value="RNA polymerase Rpb2, domain 2"/>
    <property type="match status" value="2"/>
</dbReference>
<dbReference type="InterPro" id="IPR015712">
    <property type="entry name" value="DNA-dir_RNA_pol_su2"/>
</dbReference>
<dbReference type="Proteomes" id="UP000003511">
    <property type="component" value="Unassembled WGS sequence"/>
</dbReference>
<protein>
    <recommendedName>
        <fullName evidence="6 8">DNA-directed RNA polymerase subunit beta</fullName>
        <shortName evidence="6">RNAP subunit beta</shortName>
        <ecNumber evidence="6 8">2.7.7.6</ecNumber>
    </recommendedName>
    <alternativeName>
        <fullName evidence="6">RNA polymerase subunit beta</fullName>
    </alternativeName>
    <alternativeName>
        <fullName evidence="6">Transcriptase subunit beta</fullName>
    </alternativeName>
</protein>
<evidence type="ECO:0000259" key="13">
    <source>
        <dbReference type="Pfam" id="PF04565"/>
    </source>
</evidence>
<evidence type="ECO:0000256" key="8">
    <source>
        <dbReference type="RuleBase" id="RU363031"/>
    </source>
</evidence>
<dbReference type="FunFam" id="2.40.50.150:FF:000001">
    <property type="entry name" value="DNA-directed RNA polymerase subunit beta"/>
    <property type="match status" value="1"/>
</dbReference>
<proteinExistence type="inferred from homology"/>
<dbReference type="InterPro" id="IPR007645">
    <property type="entry name" value="RNA_pol_Rpb2_3"/>
</dbReference>
<evidence type="ECO:0000259" key="9">
    <source>
        <dbReference type="Pfam" id="PF00562"/>
    </source>
</evidence>
<evidence type="ECO:0000259" key="10">
    <source>
        <dbReference type="Pfam" id="PF04560"/>
    </source>
</evidence>
<dbReference type="GO" id="GO:0032549">
    <property type="term" value="F:ribonucleoside binding"/>
    <property type="evidence" value="ECO:0007669"/>
    <property type="project" value="InterPro"/>
</dbReference>
<dbReference type="GO" id="GO:0003899">
    <property type="term" value="F:DNA-directed RNA polymerase activity"/>
    <property type="evidence" value="ECO:0007669"/>
    <property type="project" value="UniProtKB-UniRule"/>
</dbReference>
<feature type="domain" description="RNA polymerase Rpb2" evidence="10">
    <location>
        <begin position="1292"/>
        <end position="1365"/>
    </location>
</feature>
<feature type="domain" description="RNA polymerase Rpb2" evidence="13">
    <location>
        <begin position="519"/>
        <end position="586"/>
    </location>
</feature>
<gene>
    <name evidence="6" type="primary">rpoB</name>
    <name evidence="15" type="ORF">BKIR_c40_1409</name>
</gene>
<dbReference type="InterPro" id="IPR007644">
    <property type="entry name" value="RNA_pol_bsu_protrusion"/>
</dbReference>
<dbReference type="FunFam" id="3.90.1110.10:FF:000004">
    <property type="entry name" value="DNA-directed RNA polymerase subunit beta"/>
    <property type="match status" value="1"/>
</dbReference>
<dbReference type="Gene3D" id="2.30.150.10">
    <property type="entry name" value="DNA-directed RNA polymerase, beta subunit, external 1 domain"/>
    <property type="match status" value="1"/>
</dbReference>
<dbReference type="FunFam" id="2.40.50.100:FF:000006">
    <property type="entry name" value="DNA-directed RNA polymerase subunit beta"/>
    <property type="match status" value="1"/>
</dbReference>
<feature type="domain" description="RNA polymerase beta subunit protrusion" evidence="12">
    <location>
        <begin position="27"/>
        <end position="506"/>
    </location>
</feature>
<organism evidence="15 16">
    <name type="scientific">Candidatus Paraburkholderia kirkii UZHbot1</name>
    <dbReference type="NCBI Taxonomy" id="1055526"/>
    <lineage>
        <taxon>Bacteria</taxon>
        <taxon>Pseudomonadati</taxon>
        <taxon>Pseudomonadota</taxon>
        <taxon>Betaproteobacteria</taxon>
        <taxon>Burkholderiales</taxon>
        <taxon>Burkholderiaceae</taxon>
        <taxon>Paraburkholderia</taxon>
    </lineage>
</organism>
<name>G4MD58_9BURK</name>
<dbReference type="GO" id="GO:0000428">
    <property type="term" value="C:DNA-directed RNA polymerase complex"/>
    <property type="evidence" value="ECO:0007669"/>
    <property type="project" value="UniProtKB-KW"/>
</dbReference>
<dbReference type="CDD" id="cd00653">
    <property type="entry name" value="RNA_pol_B_RPB2"/>
    <property type="match status" value="1"/>
</dbReference>
<evidence type="ECO:0000313" key="15">
    <source>
        <dbReference type="EMBL" id="CCD39087.1"/>
    </source>
</evidence>
<dbReference type="InterPro" id="IPR007121">
    <property type="entry name" value="RNA_pol_bsu_CS"/>
</dbReference>
<sequence length="1368" mass="152993">MQYSFTEKKRIRKSFAKRPIVHQVPFLLATQLESFQTFLQADTLSSQRKAEGLQAAFTSVFPIVSHNGFARLEFVSYMLSPPAFNIKECQQRGLTYCSALRAKLRLVLLDKESPSKPVVKEVKEQEVYMGEIPLMTPTGSFVINGTERVIVSQLHRSPGVFFEHDKGKTHSSGKLLFSARIIPYRGSWLDFEFDPKDVLYFRVDRRRKMPVTILLKAIGLTPEQILANFFVFDNFQLMSEGVQMELVPERLRGEVARFDIQDREGNVTVTKDKRINAKHIRDLENAKTKFISVPEEYLLGRVLAKNVIDPETGEVIAHANDEITESVLEKLREAKVKDIQTLYTNDLDQGPYISSTLRIDETADKMAARIAIYRMMRPGEPPTEEAVEALFNRLFYSEDAYDLSKVGRMKFNRRVGRDEIVGPMTLQDDDILATIKILVELRNGKGEVDDIDHLGNRRVRCVGELAENQFRAGLVRVERAVKERLGQAESENLMPHDLINSKPISSAIREFFGSSQLSQFMDQTNPLSEITHKRRVSALGPGGLTRERAGFEVRDVHPTHYGRVCPIETPEGPNIGLINSLALYAHLNEYGFLETPYRKVVDSKVTDQIDYLSAIEEGRYVIAQANAAVGEDGSLTDELVSSREAGETMMVTPDRIQYMDVAPSQIVSVAASLIPFLEHDDANRALMGSNMQRQAVPCLRPEKPVVGTGIERTVAVDSGTTVQALRGGVVDYVDAGRIVIRVNDDEAVAGDVGVDIYNLIKYTRSNQNTNINQRPIVKVGDKVSRGDVLADGASTDLGELALGQNMLVAFMPWNGYNFEDSILISEKVVADDRYTSIHIEELNVVARDTKLGPEEITRDISNLAEVQLGRLDESGIVYIGADVEAGDVLVGKVTPKGETQLTPEEKLLRAIFGEKASDVKDTSLRVPSGMSGTVIDVQVFTREGITRDKRAQQIIDDELKRYRLDLNDQLRIVEGDVFSRLARMLNSKVANGGPKKLAKGTKIDLAYLEDLDHYHWFDIRLADEEAAAQLEAIKDSIEQKRHQFDLAFEEKRKKLTQGDELPPGVLKMVKVYLAVKRRLQPGDKMAGRHGNKGVVSKIVPIEDMPYMADGRPADVVLNPLGVPSRMNVGQILEVHLGWAAKGLGWRIGEMLQRQAKIEELRVFLTKIYNESGRKEELEGFSDDEILELAKNLREGVPFATPVFDGATEDEMSRALDLAYPDDIATNLGTTPSKNQVTLYDGRTGEAFERTVTVGYMHYLKLHHLVDDKMHARSTGPYSLVTQQPLGGKAQFGGQRFGEMEVWALEAYGASYVLQEMLTVKSDDVTGRTKVYENLVKGDHVIDAGMPESFNVLVKEIRSLGIDIGLDRN</sequence>
<keyword evidence="16" id="KW-1185">Reference proteome</keyword>
<dbReference type="InterPro" id="IPR037034">
    <property type="entry name" value="RNA_pol_Rpb2_2_sf"/>
</dbReference>
<evidence type="ECO:0000256" key="6">
    <source>
        <dbReference type="HAMAP-Rule" id="MF_01321"/>
    </source>
</evidence>
<dbReference type="InterPro" id="IPR019462">
    <property type="entry name" value="DNA-dir_RNA_pol_bsu_external_1"/>
</dbReference>
<dbReference type="NCBIfam" id="NF001616">
    <property type="entry name" value="PRK00405.1"/>
    <property type="match status" value="1"/>
</dbReference>
<dbReference type="PROSITE" id="PS01166">
    <property type="entry name" value="RNA_POL_BETA"/>
    <property type="match status" value="1"/>
</dbReference>
<comment type="subunit">
    <text evidence="6 8">The RNAP catalytic core consists of 2 alpha, 1 beta, 1 beta' and 1 omega subunit. When a sigma factor is associated with the core the holoenzyme is formed, which can initiate transcription.</text>
</comment>
<keyword evidence="4 6" id="KW-0804">Transcription</keyword>
<dbReference type="Pfam" id="PF04563">
    <property type="entry name" value="RNA_pol_Rpb2_1"/>
    <property type="match status" value="1"/>
</dbReference>
<dbReference type="GO" id="GO:0006351">
    <property type="term" value="P:DNA-templated transcription"/>
    <property type="evidence" value="ECO:0007669"/>
    <property type="project" value="UniProtKB-UniRule"/>
</dbReference>
<dbReference type="Pfam" id="PF04565">
    <property type="entry name" value="RNA_pol_Rpb2_3"/>
    <property type="match status" value="1"/>
</dbReference>
<dbReference type="NCBIfam" id="TIGR02013">
    <property type="entry name" value="rpoB"/>
    <property type="match status" value="1"/>
</dbReference>
<dbReference type="HOGENOM" id="CLU_000524_4_1_4"/>
<feature type="domain" description="DNA-directed RNA polymerase beta subunit external 1" evidence="14">
    <location>
        <begin position="597"/>
        <end position="662"/>
    </location>
</feature>
<comment type="similarity">
    <text evidence="6 7">Belongs to the RNA polymerase beta chain family.</text>
</comment>
<dbReference type="PANTHER" id="PTHR20856">
    <property type="entry name" value="DNA-DIRECTED RNA POLYMERASE I SUBUNIT 2"/>
    <property type="match status" value="1"/>
</dbReference>
<dbReference type="InterPro" id="IPR042107">
    <property type="entry name" value="DNA-dir_RNA_pol_bsu_ext_1_sf"/>
</dbReference>
<evidence type="ECO:0000256" key="1">
    <source>
        <dbReference type="ARBA" id="ARBA00022478"/>
    </source>
</evidence>
<evidence type="ECO:0000259" key="14">
    <source>
        <dbReference type="Pfam" id="PF10385"/>
    </source>
</evidence>
<dbReference type="HAMAP" id="MF_01321">
    <property type="entry name" value="RNApol_bact_RpoB"/>
    <property type="match status" value="1"/>
</dbReference>
<accession>G4MD58</accession>
<comment type="catalytic activity">
    <reaction evidence="5 6 8">
        <text>RNA(n) + a ribonucleoside 5'-triphosphate = RNA(n+1) + diphosphate</text>
        <dbReference type="Rhea" id="RHEA:21248"/>
        <dbReference type="Rhea" id="RHEA-COMP:14527"/>
        <dbReference type="Rhea" id="RHEA-COMP:17342"/>
        <dbReference type="ChEBI" id="CHEBI:33019"/>
        <dbReference type="ChEBI" id="CHEBI:61557"/>
        <dbReference type="ChEBI" id="CHEBI:140395"/>
        <dbReference type="EC" id="2.7.7.6"/>
    </reaction>
</comment>
<reference evidence="15 16" key="2">
    <citation type="submission" date="2011-10" db="EMBL/GenBank/DDBJ databases">
        <title>Draft genome sequence of Candidatus Burkholderia kirkii.</title>
        <authorList>
            <person name="Carlier A.L."/>
            <person name="Eberl L."/>
        </authorList>
    </citation>
    <scope>NUCLEOTIDE SEQUENCE [LARGE SCALE GENOMIC DNA]</scope>
    <source>
        <strain evidence="15 16">UZHbot1</strain>
    </source>
</reference>
<dbReference type="InterPro" id="IPR037033">
    <property type="entry name" value="DNA-dir_RNAP_su2_hyb_sf"/>
</dbReference>
<evidence type="ECO:0000313" key="16">
    <source>
        <dbReference type="Proteomes" id="UP000003511"/>
    </source>
</evidence>
<dbReference type="Gene3D" id="3.90.1800.10">
    <property type="entry name" value="RNA polymerase alpha subunit dimerisation domain"/>
    <property type="match status" value="1"/>
</dbReference>
<evidence type="ECO:0000256" key="5">
    <source>
        <dbReference type="ARBA" id="ARBA00048552"/>
    </source>
</evidence>
<dbReference type="EMBL" id="CAFE01000199">
    <property type="protein sequence ID" value="CCD39087.1"/>
    <property type="molecule type" value="Genomic_DNA"/>
</dbReference>
<dbReference type="InterPro" id="IPR007642">
    <property type="entry name" value="RNA_pol_Rpb2_2"/>
</dbReference>
<dbReference type="Pfam" id="PF10385">
    <property type="entry name" value="RNA_pol_Rpb2_45"/>
    <property type="match status" value="1"/>
</dbReference>
<dbReference type="Pfam" id="PF04560">
    <property type="entry name" value="RNA_pol_Rpb2_7"/>
    <property type="match status" value="1"/>
</dbReference>
<dbReference type="Gene3D" id="2.40.50.100">
    <property type="match status" value="1"/>
</dbReference>
<dbReference type="Pfam" id="PF00562">
    <property type="entry name" value="RNA_pol_Rpb2_6"/>
    <property type="match status" value="1"/>
</dbReference>
<evidence type="ECO:0000256" key="7">
    <source>
        <dbReference type="RuleBase" id="RU000434"/>
    </source>
</evidence>
<dbReference type="SUPFAM" id="SSF64484">
    <property type="entry name" value="beta and beta-prime subunits of DNA dependent RNA-polymerase"/>
    <property type="match status" value="1"/>
</dbReference>
<dbReference type="Gene3D" id="2.40.50.150">
    <property type="match status" value="1"/>
</dbReference>
<evidence type="ECO:0000259" key="11">
    <source>
        <dbReference type="Pfam" id="PF04561"/>
    </source>
</evidence>
<feature type="domain" description="RNA polymerase Rpb2" evidence="11">
    <location>
        <begin position="156"/>
        <end position="230"/>
    </location>
</feature>
<dbReference type="STRING" id="1055526.BKIR_c40_1409"/>
<evidence type="ECO:0000259" key="12">
    <source>
        <dbReference type="Pfam" id="PF04563"/>
    </source>
</evidence>
<feature type="domain" description="RNA polymerase Rpb2" evidence="11">
    <location>
        <begin position="361"/>
        <end position="460"/>
    </location>
</feature>
<evidence type="ECO:0000256" key="3">
    <source>
        <dbReference type="ARBA" id="ARBA00022695"/>
    </source>
</evidence>
<dbReference type="FunFam" id="3.90.1800.10:FF:000001">
    <property type="entry name" value="DNA-directed RNA polymerase subunit beta"/>
    <property type="match status" value="1"/>
</dbReference>
<dbReference type="InterPro" id="IPR014724">
    <property type="entry name" value="RNA_pol_RPB2_OB-fold"/>
</dbReference>
<evidence type="ECO:0000256" key="2">
    <source>
        <dbReference type="ARBA" id="ARBA00022679"/>
    </source>
</evidence>
<dbReference type="InterPro" id="IPR010243">
    <property type="entry name" value="RNA_pol_bsu_bac"/>
</dbReference>
<comment type="caution">
    <text evidence="15">The sequence shown here is derived from an EMBL/GenBank/DDBJ whole genome shotgun (WGS) entry which is preliminary data.</text>
</comment>
<feature type="domain" description="DNA-directed RNA polymerase subunit 2 hybrid-binding" evidence="9">
    <location>
        <begin position="726"/>
        <end position="1290"/>
    </location>
</feature>
<dbReference type="InterPro" id="IPR007120">
    <property type="entry name" value="DNA-dir_RNAP_su2_dom"/>
</dbReference>
<reference evidence="15 16" key="1">
    <citation type="submission" date="2011-09" db="EMBL/GenBank/DDBJ databases">
        <authorList>
            <person name="Carlier A."/>
        </authorList>
    </citation>
    <scope>NUCLEOTIDE SEQUENCE [LARGE SCALE GENOMIC DNA]</scope>
    <source>
        <strain evidence="15 16">UZHbot1</strain>
    </source>
</reference>